<name>A0A8H7E6T7_9EURO</name>
<comment type="caution">
    <text evidence="2">The sequence shown here is derived from an EMBL/GenBank/DDBJ whole genome shotgun (WGS) entry which is preliminary data.</text>
</comment>
<dbReference type="Proteomes" id="UP000606974">
    <property type="component" value="Unassembled WGS sequence"/>
</dbReference>
<sequence>MDSRSLSPVLPHFDSTIRFTSLASPPSSDIELVDTATTSSIADNDLLQTIPVHIRQAPLSTYDLQMSDPVTSEKVQNFTNPRDLQSSPVSKRSRLRRATGTISRIQKAIRKSPVMATRSRKVARFYQLGSTGVAVATRNG</sequence>
<feature type="compositionally biased region" description="Polar residues" evidence="1">
    <location>
        <begin position="72"/>
        <end position="90"/>
    </location>
</feature>
<dbReference type="AlphaFoldDB" id="A0A8H7E6T7"/>
<reference evidence="2" key="1">
    <citation type="submission" date="2020-02" db="EMBL/GenBank/DDBJ databases">
        <authorList>
            <person name="Palmer J.M."/>
        </authorList>
    </citation>
    <scope>NUCLEOTIDE SEQUENCE</scope>
    <source>
        <strain evidence="2">EPUS1.4</strain>
        <tissue evidence="2">Thallus</tissue>
    </source>
</reference>
<accession>A0A8H7E6T7</accession>
<dbReference type="EMBL" id="JAACFV010000029">
    <property type="protein sequence ID" value="KAF7510565.1"/>
    <property type="molecule type" value="Genomic_DNA"/>
</dbReference>
<organism evidence="2 3">
    <name type="scientific">Endocarpon pusillum</name>
    <dbReference type="NCBI Taxonomy" id="364733"/>
    <lineage>
        <taxon>Eukaryota</taxon>
        <taxon>Fungi</taxon>
        <taxon>Dikarya</taxon>
        <taxon>Ascomycota</taxon>
        <taxon>Pezizomycotina</taxon>
        <taxon>Eurotiomycetes</taxon>
        <taxon>Chaetothyriomycetidae</taxon>
        <taxon>Verrucariales</taxon>
        <taxon>Verrucariaceae</taxon>
        <taxon>Endocarpon</taxon>
    </lineage>
</organism>
<evidence type="ECO:0000313" key="2">
    <source>
        <dbReference type="EMBL" id="KAF7510565.1"/>
    </source>
</evidence>
<evidence type="ECO:0000313" key="3">
    <source>
        <dbReference type="Proteomes" id="UP000606974"/>
    </source>
</evidence>
<feature type="region of interest" description="Disordered" evidence="1">
    <location>
        <begin position="72"/>
        <end position="97"/>
    </location>
</feature>
<keyword evidence="3" id="KW-1185">Reference proteome</keyword>
<protein>
    <submittedName>
        <fullName evidence="2">Uncharacterized protein</fullName>
    </submittedName>
</protein>
<gene>
    <name evidence="2" type="ORF">GJ744_006411</name>
</gene>
<proteinExistence type="predicted"/>
<evidence type="ECO:0000256" key="1">
    <source>
        <dbReference type="SAM" id="MobiDB-lite"/>
    </source>
</evidence>